<dbReference type="EMBL" id="QASA01000001">
    <property type="protein sequence ID" value="RDC62221.1"/>
    <property type="molecule type" value="Genomic_DNA"/>
</dbReference>
<dbReference type="InterPro" id="IPR018376">
    <property type="entry name" value="Enoyl-CoA_hyd/isom_CS"/>
</dbReference>
<organism evidence="3 4">
    <name type="scientific">Adhaeribacter pallidiroseus</name>
    <dbReference type="NCBI Taxonomy" id="2072847"/>
    <lineage>
        <taxon>Bacteria</taxon>
        <taxon>Pseudomonadati</taxon>
        <taxon>Bacteroidota</taxon>
        <taxon>Cytophagia</taxon>
        <taxon>Cytophagales</taxon>
        <taxon>Hymenobacteraceae</taxon>
        <taxon>Adhaeribacter</taxon>
    </lineage>
</organism>
<dbReference type="Gene3D" id="1.10.12.10">
    <property type="entry name" value="Lyase 2-enoyl-coa Hydratase, Chain A, domain 2"/>
    <property type="match status" value="1"/>
</dbReference>
<keyword evidence="3" id="KW-0456">Lyase</keyword>
<dbReference type="RefSeq" id="WP_115371691.1">
    <property type="nucleotide sequence ID" value="NZ_QASA01000001.1"/>
</dbReference>
<dbReference type="PANTHER" id="PTHR42964:SF1">
    <property type="entry name" value="POLYKETIDE BIOSYNTHESIS ENOYL-COA HYDRATASE PKSH-RELATED"/>
    <property type="match status" value="1"/>
</dbReference>
<dbReference type="GO" id="GO:0008300">
    <property type="term" value="P:isoprenoid catabolic process"/>
    <property type="evidence" value="ECO:0007669"/>
    <property type="project" value="TreeGrafter"/>
</dbReference>
<dbReference type="AlphaFoldDB" id="A0A369QBC8"/>
<evidence type="ECO:0000256" key="1">
    <source>
        <dbReference type="ARBA" id="ARBA00005254"/>
    </source>
</evidence>
<dbReference type="SUPFAM" id="SSF52096">
    <property type="entry name" value="ClpP/crotonase"/>
    <property type="match status" value="1"/>
</dbReference>
<dbReference type="GO" id="GO:0004490">
    <property type="term" value="F:methylglutaconyl-CoA hydratase activity"/>
    <property type="evidence" value="ECO:0007669"/>
    <property type="project" value="UniProtKB-EC"/>
</dbReference>
<dbReference type="InterPro" id="IPR051683">
    <property type="entry name" value="Enoyl-CoA_Hydratase/Isomerase"/>
</dbReference>
<gene>
    <name evidence="3" type="primary">liuC</name>
    <name evidence="3" type="ORF">AHMF7616_00812</name>
</gene>
<dbReference type="OrthoDB" id="9775794at2"/>
<sequence length="257" mass="28789">MHYIDYYIENRIGYITLNRPEKRNALNYQVISELKEAFDLAEGDDDCKVIVLKANGDVFCAGADLGYMQALQENTFEDNLNDSTHLAHLFYQIYTLRKMVIAQVQGPAIAGGCGLATVCDIIFASPVATFGYTEVKIGFIPAIVSVFLLRKIGETYTKQLLLSGDLLSAAEAKNIGLLTYLVPASELEDQVFAFANRICEQNSLQSIELTKDLIAHLQDMDLQRGLSYAAERNAYARETLDYRRGITSFLNKEKISW</sequence>
<dbReference type="PANTHER" id="PTHR42964">
    <property type="entry name" value="ENOYL-COA HYDRATASE"/>
    <property type="match status" value="1"/>
</dbReference>
<protein>
    <submittedName>
        <fullName evidence="3">Methylglutaconyl-CoA hydratase</fullName>
        <ecNumber evidence="3">4.2.1.18</ecNumber>
    </submittedName>
</protein>
<comment type="caution">
    <text evidence="3">The sequence shown here is derived from an EMBL/GenBank/DDBJ whole genome shotgun (WGS) entry which is preliminary data.</text>
</comment>
<reference evidence="3 4" key="1">
    <citation type="submission" date="2018-04" db="EMBL/GenBank/DDBJ databases">
        <title>Adhaeribacter sp. HMF7616 genome sequencing and assembly.</title>
        <authorList>
            <person name="Kang H."/>
            <person name="Kang J."/>
            <person name="Cha I."/>
            <person name="Kim H."/>
            <person name="Joh K."/>
        </authorList>
    </citation>
    <scope>NUCLEOTIDE SEQUENCE [LARGE SCALE GENOMIC DNA]</scope>
    <source>
        <strain evidence="3 4">HMF7616</strain>
    </source>
</reference>
<dbReference type="PROSITE" id="PS00166">
    <property type="entry name" value="ENOYL_COA_HYDRATASE"/>
    <property type="match status" value="1"/>
</dbReference>
<name>A0A369QBC8_9BACT</name>
<dbReference type="InterPro" id="IPR014748">
    <property type="entry name" value="Enoyl-CoA_hydra_C"/>
</dbReference>
<dbReference type="Proteomes" id="UP000253919">
    <property type="component" value="Unassembled WGS sequence"/>
</dbReference>
<dbReference type="EC" id="4.2.1.18" evidence="3"/>
<dbReference type="Pfam" id="PF00378">
    <property type="entry name" value="ECH_1"/>
    <property type="match status" value="1"/>
</dbReference>
<keyword evidence="4" id="KW-1185">Reference proteome</keyword>
<dbReference type="InterPro" id="IPR029045">
    <property type="entry name" value="ClpP/crotonase-like_dom_sf"/>
</dbReference>
<accession>A0A369QBC8</accession>
<dbReference type="InterPro" id="IPR001753">
    <property type="entry name" value="Enoyl-CoA_hydra/iso"/>
</dbReference>
<comment type="similarity">
    <text evidence="1 2">Belongs to the enoyl-CoA hydratase/isomerase family.</text>
</comment>
<proteinExistence type="inferred from homology"/>
<evidence type="ECO:0000313" key="3">
    <source>
        <dbReference type="EMBL" id="RDC62221.1"/>
    </source>
</evidence>
<dbReference type="CDD" id="cd06558">
    <property type="entry name" value="crotonase-like"/>
    <property type="match status" value="1"/>
</dbReference>
<evidence type="ECO:0000313" key="4">
    <source>
        <dbReference type="Proteomes" id="UP000253919"/>
    </source>
</evidence>
<dbReference type="Gene3D" id="3.90.226.10">
    <property type="entry name" value="2-enoyl-CoA Hydratase, Chain A, domain 1"/>
    <property type="match status" value="1"/>
</dbReference>
<evidence type="ECO:0000256" key="2">
    <source>
        <dbReference type="RuleBase" id="RU003707"/>
    </source>
</evidence>